<dbReference type="EMBL" id="PKJE01000003">
    <property type="protein sequence ID" value="PKZ53182.1"/>
    <property type="molecule type" value="Genomic_DNA"/>
</dbReference>
<keyword evidence="1" id="KW-0670">Pyruvate</keyword>
<dbReference type="GO" id="GO:0016301">
    <property type="term" value="F:kinase activity"/>
    <property type="evidence" value="ECO:0007669"/>
    <property type="project" value="UniProtKB-KW"/>
</dbReference>
<keyword evidence="1" id="KW-0418">Kinase</keyword>
<dbReference type="Proteomes" id="UP000234904">
    <property type="component" value="Unassembled WGS sequence"/>
</dbReference>
<proteinExistence type="predicted"/>
<evidence type="ECO:0000313" key="1">
    <source>
        <dbReference type="EMBL" id="PKZ53182.1"/>
    </source>
</evidence>
<gene>
    <name evidence="1" type="ORF">CYJ70_04405</name>
</gene>
<keyword evidence="2" id="KW-1185">Reference proteome</keyword>
<evidence type="ECO:0000313" key="2">
    <source>
        <dbReference type="Proteomes" id="UP000234904"/>
    </source>
</evidence>
<protein>
    <submittedName>
        <fullName evidence="1">Pyruvate kinase</fullName>
    </submittedName>
</protein>
<keyword evidence="1" id="KW-0808">Transferase</keyword>
<reference evidence="1 2" key="1">
    <citation type="submission" date="2017-12" db="EMBL/GenBank/DDBJ databases">
        <title>Phylogenetic diversity of female urinary microbiome.</title>
        <authorList>
            <person name="Thomas-White K."/>
            <person name="Wolfe A.J."/>
        </authorList>
    </citation>
    <scope>NUCLEOTIDE SEQUENCE [LARGE SCALE GENOMIC DNA]</scope>
    <source>
        <strain evidence="1 2">UMB0833</strain>
    </source>
</reference>
<organism evidence="1 2">
    <name type="scientific">Gardnerella pickettii</name>
    <dbReference type="NCBI Taxonomy" id="2914924"/>
    <lineage>
        <taxon>Bacteria</taxon>
        <taxon>Bacillati</taxon>
        <taxon>Actinomycetota</taxon>
        <taxon>Actinomycetes</taxon>
        <taxon>Bifidobacteriales</taxon>
        <taxon>Bifidobacteriaceae</taxon>
        <taxon>Gardnerella</taxon>
    </lineage>
</organism>
<name>A0ABX4SGX0_9BIFI</name>
<comment type="caution">
    <text evidence="1">The sequence shown here is derived from an EMBL/GenBank/DDBJ whole genome shotgun (WGS) entry which is preliminary data.</text>
</comment>
<accession>A0ABX4SGX0</accession>
<sequence length="48" mass="5306">MRSAEGGDSPREQEKSRISVMKATKKFKHVRGLGDSWSNSIRAAADTK</sequence>